<dbReference type="eggNOG" id="ENOG502Z9AG">
    <property type="taxonomic scope" value="Bacteria"/>
</dbReference>
<organism evidence="1 2">
    <name type="scientific">Bacteroides stercorirosoris</name>
    <dbReference type="NCBI Taxonomy" id="871324"/>
    <lineage>
        <taxon>Bacteria</taxon>
        <taxon>Pseudomonadati</taxon>
        <taxon>Bacteroidota</taxon>
        <taxon>Bacteroidia</taxon>
        <taxon>Bacteroidales</taxon>
        <taxon>Bacteroidaceae</taxon>
        <taxon>Bacteroides</taxon>
    </lineage>
</organism>
<dbReference type="RefSeq" id="WP_025830802.1">
    <property type="nucleotide sequence ID" value="NZ_FQZN01000003.1"/>
</dbReference>
<keyword evidence="2" id="KW-1185">Reference proteome</keyword>
<dbReference type="Proteomes" id="UP000184192">
    <property type="component" value="Unassembled WGS sequence"/>
</dbReference>
<proteinExistence type="predicted"/>
<protein>
    <submittedName>
        <fullName evidence="1">Uncharacterized protein</fullName>
    </submittedName>
</protein>
<evidence type="ECO:0000313" key="2">
    <source>
        <dbReference type="Proteomes" id="UP000184192"/>
    </source>
</evidence>
<dbReference type="AlphaFoldDB" id="A0A1M6BIQ3"/>
<sequence length="249" mass="28578">MSSTHKHVRCDEDIYDELFGLLSSMRKLYVEKVMNGGMKQDRFIDLFCDSHHSIGCKQPCCNNAHRMNMGIVRNLYTQEKDMLDRYLYKDSFTKEDFHELIHQHLTTSTGSQSQRATSMSFGGKFTDHQLDYLAKIAQENHLFKLSNDTEARAAMDDLLNCKAGFTVEVRNLRNVAVFFDELLTNNLVCYNWQSVIEKGRFLISPKNNKRVAASDLSSALYKARISSSVAKHSIRDGIKQMKKGHTTDM</sequence>
<gene>
    <name evidence="1" type="ORF">SAMN05444350_1035</name>
</gene>
<reference evidence="2" key="1">
    <citation type="submission" date="2016-11" db="EMBL/GenBank/DDBJ databases">
        <authorList>
            <person name="Varghese N."/>
            <person name="Submissions S."/>
        </authorList>
    </citation>
    <scope>NUCLEOTIDE SEQUENCE [LARGE SCALE GENOMIC DNA]</scope>
    <source>
        <strain evidence="2">DSM 26884</strain>
    </source>
</reference>
<dbReference type="GeneID" id="92710826"/>
<accession>A0A1M6BIQ3</accession>
<evidence type="ECO:0000313" key="1">
    <source>
        <dbReference type="EMBL" id="SHI48589.1"/>
    </source>
</evidence>
<name>A0A1M6BIQ3_9BACE</name>
<dbReference type="EMBL" id="FQZN01000003">
    <property type="protein sequence ID" value="SHI48589.1"/>
    <property type="molecule type" value="Genomic_DNA"/>
</dbReference>